<dbReference type="EC" id="1.1.1.336" evidence="5"/>
<dbReference type="GO" id="GO:0051287">
    <property type="term" value="F:NAD binding"/>
    <property type="evidence" value="ECO:0007669"/>
    <property type="project" value="InterPro"/>
</dbReference>
<dbReference type="InterPro" id="IPR008927">
    <property type="entry name" value="6-PGluconate_DH-like_C_sf"/>
</dbReference>
<keyword evidence="2" id="KW-0520">NAD</keyword>
<dbReference type="PIRSF" id="PIRSF000124">
    <property type="entry name" value="UDPglc_GDPman_dh"/>
    <property type="match status" value="1"/>
</dbReference>
<dbReference type="NCBIfam" id="TIGR03026">
    <property type="entry name" value="NDP-sugDHase"/>
    <property type="match status" value="1"/>
</dbReference>
<dbReference type="EMBL" id="CP157981">
    <property type="protein sequence ID" value="XBU15574.1"/>
    <property type="molecule type" value="Genomic_DNA"/>
</dbReference>
<dbReference type="Gene3D" id="3.40.50.720">
    <property type="entry name" value="NAD(P)-binding Rossmann-like Domain"/>
    <property type="match status" value="2"/>
</dbReference>
<dbReference type="Pfam" id="PF03721">
    <property type="entry name" value="UDPG_MGDP_dh_N"/>
    <property type="match status" value="1"/>
</dbReference>
<dbReference type="InterPro" id="IPR036291">
    <property type="entry name" value="NAD(P)-bd_dom_sf"/>
</dbReference>
<keyword evidence="1 5" id="KW-0560">Oxidoreductase</keyword>
<dbReference type="InterPro" id="IPR036220">
    <property type="entry name" value="UDP-Glc/GDP-Man_DH_C_sf"/>
</dbReference>
<dbReference type="NCBIfam" id="NF008286">
    <property type="entry name" value="PRK11064.1"/>
    <property type="match status" value="1"/>
</dbReference>
<evidence type="ECO:0000259" key="4">
    <source>
        <dbReference type="SMART" id="SM00984"/>
    </source>
</evidence>
<dbReference type="GO" id="GO:0016628">
    <property type="term" value="F:oxidoreductase activity, acting on the CH-CH group of donors, NAD or NADP as acceptor"/>
    <property type="evidence" value="ECO:0007669"/>
    <property type="project" value="InterPro"/>
</dbReference>
<feature type="domain" description="UDP-glucose/GDP-mannose dehydrogenase C-terminal" evidence="4">
    <location>
        <begin position="326"/>
        <end position="416"/>
    </location>
</feature>
<dbReference type="AlphaFoldDB" id="A0AAU7SXE2"/>
<dbReference type="Pfam" id="PF00984">
    <property type="entry name" value="UDPG_MGDP_dh"/>
    <property type="match status" value="1"/>
</dbReference>
<dbReference type="FunFam" id="3.40.50.720:FF:000139">
    <property type="entry name" value="UDP-N-acetyl-D-mannosamine dehydrogenase"/>
    <property type="match status" value="1"/>
</dbReference>
<reference evidence="5" key="1">
    <citation type="submission" date="2024-06" db="EMBL/GenBank/DDBJ databases">
        <authorList>
            <person name="Song Z."/>
        </authorList>
    </citation>
    <scope>NUCLEOTIDE SEQUENCE</scope>
    <source>
        <strain evidence="5">A1-4-2</strain>
    </source>
</reference>
<accession>A0AAU7SXE2</accession>
<dbReference type="PIRSF" id="PIRSF500136">
    <property type="entry name" value="UDP_ManNAc_DH"/>
    <property type="match status" value="1"/>
</dbReference>
<dbReference type="InterPro" id="IPR028359">
    <property type="entry name" value="UDP_ManNAc/GlcNAc_DH"/>
</dbReference>
<organism evidence="5">
    <name type="scientific">Acinetobacter sp. A1-4-2</name>
    <dbReference type="NCBI Taxonomy" id="3156489"/>
    <lineage>
        <taxon>Bacteria</taxon>
        <taxon>Pseudomonadati</taxon>
        <taxon>Pseudomonadota</taxon>
        <taxon>Gammaproteobacteria</taxon>
        <taxon>Moraxellales</taxon>
        <taxon>Moraxellaceae</taxon>
        <taxon>Acinetobacter</taxon>
    </lineage>
</organism>
<sequence length="417" mass="45569">MNNQFKNICVIGLGYIGLPTAATFAAHGIKVTGVDVNQHAVDMINQGKVHIVEPDLDALVKVVVAKGMLSARTTPVEADAYIVAVPTPFKDNYQPDLKYIEAASKALAPYLKPGNLVILESTSPVGATEQMAAWLAEARPDLTFPEQAGEADILVAHCPERVLPGKVLQELISNDRIIGGMNQLSSTAASNLYKTFVQGGCIETNARTAEMCKLTENSFRDVNIAFANELSVICDKLDINVWELIALANRHPRVNILQPGPGVGGHCIAVDPWFIVAKTPEQARLIRTAREVNDAKPEWVIDQVKIKIAEFLQAHPEKTIQDVTVACYGLAFKPDIDDLRESPALEITKKLAEQGLNILAIEPNISDLPAKLPANVKLIGLDERDNADIHLILVDHKQFKQDLVIESKYIIDTKGIF</sequence>
<proteinExistence type="inferred from homology"/>
<gene>
    <name evidence="5" type="primary">wecC</name>
    <name evidence="5" type="ORF">ABJ384_14225</name>
</gene>
<dbReference type="SUPFAM" id="SSF51735">
    <property type="entry name" value="NAD(P)-binding Rossmann-fold domains"/>
    <property type="match status" value="1"/>
</dbReference>
<dbReference type="PANTHER" id="PTHR43491">
    <property type="entry name" value="UDP-N-ACETYL-D-MANNOSAMINE DEHYDROGENASE"/>
    <property type="match status" value="1"/>
</dbReference>
<evidence type="ECO:0000256" key="3">
    <source>
        <dbReference type="PIRNR" id="PIRNR000124"/>
    </source>
</evidence>
<protein>
    <submittedName>
        <fullName evidence="5">UDP-N-acetyl-D-mannosamine dehydrogenase</fullName>
        <ecNumber evidence="5">1.1.1.336</ecNumber>
    </submittedName>
</protein>
<dbReference type="SUPFAM" id="SSF52413">
    <property type="entry name" value="UDP-glucose/GDP-mannose dehydrogenase C-terminal domain"/>
    <property type="match status" value="1"/>
</dbReference>
<comment type="similarity">
    <text evidence="3">Belongs to the UDP-glucose/GDP-mannose dehydrogenase family.</text>
</comment>
<evidence type="ECO:0000256" key="2">
    <source>
        <dbReference type="ARBA" id="ARBA00023027"/>
    </source>
</evidence>
<dbReference type="InterPro" id="IPR014026">
    <property type="entry name" value="UDP-Glc/GDP-Man_DH_dimer"/>
</dbReference>
<dbReference type="Pfam" id="PF03720">
    <property type="entry name" value="UDPG_MGDP_dh_C"/>
    <property type="match status" value="1"/>
</dbReference>
<dbReference type="PANTHER" id="PTHR43491:SF1">
    <property type="entry name" value="UDP-N-ACETYL-D-MANNOSAMINE DEHYDROGENASE"/>
    <property type="match status" value="1"/>
</dbReference>
<evidence type="ECO:0000256" key="1">
    <source>
        <dbReference type="ARBA" id="ARBA00023002"/>
    </source>
</evidence>
<dbReference type="SUPFAM" id="SSF48179">
    <property type="entry name" value="6-phosphogluconate dehydrogenase C-terminal domain-like"/>
    <property type="match status" value="1"/>
</dbReference>
<evidence type="ECO:0000313" key="5">
    <source>
        <dbReference type="EMBL" id="XBU15574.1"/>
    </source>
</evidence>
<dbReference type="SMART" id="SM00984">
    <property type="entry name" value="UDPG_MGDP_dh_C"/>
    <property type="match status" value="1"/>
</dbReference>
<dbReference type="GO" id="GO:0089714">
    <property type="term" value="F:UDP-N-acetyl-D-mannosamine dehydrogenase activity"/>
    <property type="evidence" value="ECO:0007669"/>
    <property type="project" value="UniProtKB-EC"/>
</dbReference>
<dbReference type="InterPro" id="IPR014027">
    <property type="entry name" value="UDP-Glc/GDP-Man_DH_C"/>
</dbReference>
<dbReference type="InterPro" id="IPR017476">
    <property type="entry name" value="UDP-Glc/GDP-Man"/>
</dbReference>
<dbReference type="InterPro" id="IPR001732">
    <property type="entry name" value="UDP-Glc/GDP-Man_DH_N"/>
</dbReference>
<dbReference type="RefSeq" id="WP_349928082.1">
    <property type="nucleotide sequence ID" value="NZ_CP157981.1"/>
</dbReference>
<dbReference type="Gene3D" id="1.20.5.100">
    <property type="entry name" value="Cytochrome c1, transmembrane anchor, C-terminal"/>
    <property type="match status" value="1"/>
</dbReference>
<dbReference type="GO" id="GO:0000271">
    <property type="term" value="P:polysaccharide biosynthetic process"/>
    <property type="evidence" value="ECO:0007669"/>
    <property type="project" value="InterPro"/>
</dbReference>
<name>A0AAU7SXE2_9GAMM</name>